<comment type="caution">
    <text evidence="4">The sequence shown here is derived from an EMBL/GenBank/DDBJ whole genome shotgun (WGS) entry which is preliminary data.</text>
</comment>
<dbReference type="InterPro" id="IPR057559">
    <property type="entry name" value="SAM_6"/>
</dbReference>
<evidence type="ECO:0000259" key="3">
    <source>
        <dbReference type="Pfam" id="PF23395"/>
    </source>
</evidence>
<dbReference type="OrthoDB" id="3647246at2759"/>
<feature type="compositionally biased region" description="Basic and acidic residues" evidence="1">
    <location>
        <begin position="68"/>
        <end position="78"/>
    </location>
</feature>
<proteinExistence type="predicted"/>
<sequence>MPKDALEVPDGTSTEYLWQDPAPRLSSIDFVSIKPELDVLCIPEDEEVEEACLVEDVAEVAPSPAVDWQHESPDRTNSAEKSSLSYFQDGGCPDLNRPLRRKFDEEPARLLPMSCDTSATSILLHNFMELRGIKRPRLHTGSAAVGRPMDGLPSKTNHEAHTRNDHQELPPTRVEETAPAPHFEIPARQASFLISVHLARPILRRLENAWAPENLIDIDYSRHNAVAGAPGAGQPKEVISPLSFEADISLSPSTAIIITSLLKVKQRPLPGSASQAPLRERVHKVSQRYETLIVLVSGPQPDGEFRGVLAPSDVAAYADFLTFAVALDGDVNVHLVPGAEDTMASWVLAFMSRHCRQSEALKRFLSPEETPWEIFLRQAGMNVVAAKVLSKTLFEQAGAYGLAAFLVMPVQERIARYGQLLGGEKVLRLTAKALDRKWG</sequence>
<dbReference type="Pfam" id="PF23395">
    <property type="entry name" value="SAM_6"/>
    <property type="match status" value="1"/>
</dbReference>
<evidence type="ECO:0000259" key="2">
    <source>
        <dbReference type="Pfam" id="PF23394"/>
    </source>
</evidence>
<feature type="region of interest" description="Disordered" evidence="1">
    <location>
        <begin position="63"/>
        <end position="90"/>
    </location>
</feature>
<name>A0A9P8QNT5_9HYPO</name>
<accession>A0A9P8QNT5</accession>
<keyword evidence="5" id="KW-1185">Reference proteome</keyword>
<feature type="region of interest" description="Disordered" evidence="1">
    <location>
        <begin position="141"/>
        <end position="171"/>
    </location>
</feature>
<dbReference type="Proteomes" id="UP000827724">
    <property type="component" value="Unassembled WGS sequence"/>
</dbReference>
<feature type="compositionally biased region" description="Basic and acidic residues" evidence="1">
    <location>
        <begin position="156"/>
        <end position="171"/>
    </location>
</feature>
<feature type="domain" description="DUF7102" evidence="2">
    <location>
        <begin position="192"/>
        <end position="357"/>
    </location>
</feature>
<dbReference type="Pfam" id="PF23394">
    <property type="entry name" value="DUF7102"/>
    <property type="match status" value="1"/>
</dbReference>
<feature type="domain" description="SAM-like" evidence="3">
    <location>
        <begin position="367"/>
        <end position="432"/>
    </location>
</feature>
<protein>
    <submittedName>
        <fullName evidence="4">Uncharacterized protein</fullName>
    </submittedName>
</protein>
<evidence type="ECO:0000313" key="4">
    <source>
        <dbReference type="EMBL" id="KAH6608536.1"/>
    </source>
</evidence>
<dbReference type="AlphaFoldDB" id="A0A9P8QNT5"/>
<gene>
    <name evidence="4" type="ORF">Trco_001882</name>
</gene>
<evidence type="ECO:0000256" key="1">
    <source>
        <dbReference type="SAM" id="MobiDB-lite"/>
    </source>
</evidence>
<dbReference type="InterPro" id="IPR055528">
    <property type="entry name" value="DUF7102"/>
</dbReference>
<organism evidence="4 5">
    <name type="scientific">Trichoderma cornu-damae</name>
    <dbReference type="NCBI Taxonomy" id="654480"/>
    <lineage>
        <taxon>Eukaryota</taxon>
        <taxon>Fungi</taxon>
        <taxon>Dikarya</taxon>
        <taxon>Ascomycota</taxon>
        <taxon>Pezizomycotina</taxon>
        <taxon>Sordariomycetes</taxon>
        <taxon>Hypocreomycetidae</taxon>
        <taxon>Hypocreales</taxon>
        <taxon>Hypocreaceae</taxon>
        <taxon>Trichoderma</taxon>
    </lineage>
</organism>
<evidence type="ECO:0000313" key="5">
    <source>
        <dbReference type="Proteomes" id="UP000827724"/>
    </source>
</evidence>
<dbReference type="EMBL" id="JAIWOZ010000002">
    <property type="protein sequence ID" value="KAH6608536.1"/>
    <property type="molecule type" value="Genomic_DNA"/>
</dbReference>
<reference evidence="4" key="1">
    <citation type="submission" date="2021-08" db="EMBL/GenBank/DDBJ databases">
        <title>Chromosome-Level Trichoderma cornu-damae using Hi-C Data.</title>
        <authorList>
            <person name="Kim C.S."/>
        </authorList>
    </citation>
    <scope>NUCLEOTIDE SEQUENCE</scope>
    <source>
        <strain evidence="4">KA19-0412C</strain>
    </source>
</reference>